<keyword evidence="2" id="KW-1185">Reference proteome</keyword>
<dbReference type="AlphaFoldDB" id="A0AB94IH03"/>
<evidence type="ECO:0000313" key="2">
    <source>
        <dbReference type="Proteomes" id="UP000018877"/>
    </source>
</evidence>
<organism evidence="1 2">
    <name type="scientific">Neobacillus vireti LMG 21834</name>
    <dbReference type="NCBI Taxonomy" id="1131730"/>
    <lineage>
        <taxon>Bacteria</taxon>
        <taxon>Bacillati</taxon>
        <taxon>Bacillota</taxon>
        <taxon>Bacilli</taxon>
        <taxon>Bacillales</taxon>
        <taxon>Bacillaceae</taxon>
        <taxon>Neobacillus</taxon>
    </lineage>
</organism>
<sequence>MKVKINRHAAKELHKMLEQEEAQGKMFRVYVTSIHGDHAHYDLMLDTPTENDVVVKSDKEIDFILDKNDENLESIWIQYFHLPKEEWLITNPTKGSHHHHH</sequence>
<dbReference type="SUPFAM" id="SSF89360">
    <property type="entry name" value="HesB-like domain"/>
    <property type="match status" value="1"/>
</dbReference>
<accession>A0AB94IH03</accession>
<reference evidence="1 2" key="1">
    <citation type="journal article" date="2014" name="Environ. Microbiol.">
        <title>The nitrate-ammonifying and nosZ-carrying bacterium Bacillus vireti is a potent source and sink for nitric and nitrous oxide under high nitrate conditions.</title>
        <authorList>
            <person name="Mania D."/>
            <person name="Heylen K."/>
            <person name="van Spanning R.J."/>
            <person name="Frostegard A."/>
        </authorList>
    </citation>
    <scope>NUCLEOTIDE SEQUENCE [LARGE SCALE GENOMIC DNA]</scope>
    <source>
        <strain evidence="1 2">LMG 21834</strain>
    </source>
</reference>
<comment type="caution">
    <text evidence="1">The sequence shown here is derived from an EMBL/GenBank/DDBJ whole genome shotgun (WGS) entry which is preliminary data.</text>
</comment>
<name>A0AB94IH03_9BACI</name>
<evidence type="ECO:0000313" key="1">
    <source>
        <dbReference type="EMBL" id="ETI66391.1"/>
    </source>
</evidence>
<protein>
    <submittedName>
        <fullName evidence="1">HesB/YadR/YfhF-family protein</fullName>
    </submittedName>
</protein>
<gene>
    <name evidence="1" type="ORF">BAVI_22878</name>
</gene>
<dbReference type="EMBL" id="ALAN01000146">
    <property type="protein sequence ID" value="ETI66391.1"/>
    <property type="molecule type" value="Genomic_DNA"/>
</dbReference>
<proteinExistence type="predicted"/>
<dbReference type="RefSeq" id="WP_024030735.1">
    <property type="nucleotide sequence ID" value="NZ_ALAN01000146.1"/>
</dbReference>
<dbReference type="InterPro" id="IPR035903">
    <property type="entry name" value="HesB-like_dom_sf"/>
</dbReference>
<dbReference type="Gene3D" id="2.60.300.12">
    <property type="entry name" value="HesB-like domain"/>
    <property type="match status" value="1"/>
</dbReference>
<dbReference type="Proteomes" id="UP000018877">
    <property type="component" value="Unassembled WGS sequence"/>
</dbReference>